<dbReference type="InterPro" id="IPR023631">
    <property type="entry name" value="Amidase_dom"/>
</dbReference>
<gene>
    <name evidence="2" type="ORF">COB67_02740</name>
</gene>
<sequence length="124" mass="14048">MTPTSQQLTNQNYDLLSSIRQYCDQIELKDKDYHVFVEGSYSRDSVMEQAKDLLKQYPDPSSRPALFGIPIGIKDIIHATGFVTRCGTQLPSHLFQGQEASCVTRLKKAGAIIRRLFNPENPIF</sequence>
<dbReference type="PANTHER" id="PTHR11895">
    <property type="entry name" value="TRANSAMIDASE"/>
    <property type="match status" value="1"/>
</dbReference>
<name>A0A2A4TAL0_9DELT</name>
<dbReference type="InterPro" id="IPR036928">
    <property type="entry name" value="AS_sf"/>
</dbReference>
<evidence type="ECO:0000313" key="2">
    <source>
        <dbReference type="EMBL" id="PCI30007.1"/>
    </source>
</evidence>
<feature type="domain" description="Amidase" evidence="1">
    <location>
        <begin position="19"/>
        <end position="113"/>
    </location>
</feature>
<organism evidence="2 3">
    <name type="scientific">SAR324 cluster bacterium</name>
    <dbReference type="NCBI Taxonomy" id="2024889"/>
    <lineage>
        <taxon>Bacteria</taxon>
        <taxon>Deltaproteobacteria</taxon>
        <taxon>SAR324 cluster</taxon>
    </lineage>
</organism>
<dbReference type="Pfam" id="PF01425">
    <property type="entry name" value="Amidase"/>
    <property type="match status" value="1"/>
</dbReference>
<dbReference type="PANTHER" id="PTHR11895:SF67">
    <property type="entry name" value="AMIDASE DOMAIN-CONTAINING PROTEIN"/>
    <property type="match status" value="1"/>
</dbReference>
<comment type="caution">
    <text evidence="2">The sequence shown here is derived from an EMBL/GenBank/DDBJ whole genome shotgun (WGS) entry which is preliminary data.</text>
</comment>
<evidence type="ECO:0000259" key="1">
    <source>
        <dbReference type="Pfam" id="PF01425"/>
    </source>
</evidence>
<reference evidence="3" key="1">
    <citation type="submission" date="2017-08" db="EMBL/GenBank/DDBJ databases">
        <title>A dynamic microbial community with high functional redundancy inhabits the cold, oxic subseafloor aquifer.</title>
        <authorList>
            <person name="Tully B.J."/>
            <person name="Wheat C.G."/>
            <person name="Glazer B.T."/>
            <person name="Huber J.A."/>
        </authorList>
    </citation>
    <scope>NUCLEOTIDE SEQUENCE [LARGE SCALE GENOMIC DNA]</scope>
</reference>
<dbReference type="Gene3D" id="3.90.1300.10">
    <property type="entry name" value="Amidase signature (AS) domain"/>
    <property type="match status" value="1"/>
</dbReference>
<dbReference type="InterPro" id="IPR000120">
    <property type="entry name" value="Amidase"/>
</dbReference>
<dbReference type="Proteomes" id="UP000218113">
    <property type="component" value="Unassembled WGS sequence"/>
</dbReference>
<evidence type="ECO:0000313" key="3">
    <source>
        <dbReference type="Proteomes" id="UP000218113"/>
    </source>
</evidence>
<protein>
    <recommendedName>
        <fullName evidence="1">Amidase domain-containing protein</fullName>
    </recommendedName>
</protein>
<proteinExistence type="predicted"/>
<accession>A0A2A4TAL0</accession>
<dbReference type="GO" id="GO:0003824">
    <property type="term" value="F:catalytic activity"/>
    <property type="evidence" value="ECO:0007669"/>
    <property type="project" value="InterPro"/>
</dbReference>
<dbReference type="AlphaFoldDB" id="A0A2A4TAL0"/>
<dbReference type="EMBL" id="NVSR01000008">
    <property type="protein sequence ID" value="PCI30007.1"/>
    <property type="molecule type" value="Genomic_DNA"/>
</dbReference>
<dbReference type="SUPFAM" id="SSF75304">
    <property type="entry name" value="Amidase signature (AS) enzymes"/>
    <property type="match status" value="1"/>
</dbReference>